<proteinExistence type="predicted"/>
<dbReference type="Proteomes" id="UP000310158">
    <property type="component" value="Unassembled WGS sequence"/>
</dbReference>
<keyword evidence="2" id="KW-1185">Reference proteome</keyword>
<dbReference type="EMBL" id="SGPL01000408">
    <property type="protein sequence ID" value="THH12870.1"/>
    <property type="molecule type" value="Genomic_DNA"/>
</dbReference>
<evidence type="ECO:0000313" key="1">
    <source>
        <dbReference type="EMBL" id="THH12870.1"/>
    </source>
</evidence>
<protein>
    <submittedName>
        <fullName evidence="1">Uncharacterized protein</fullName>
    </submittedName>
</protein>
<accession>A0A4S4LRU3</accession>
<organism evidence="1 2">
    <name type="scientific">Bondarzewia mesenterica</name>
    <dbReference type="NCBI Taxonomy" id="1095465"/>
    <lineage>
        <taxon>Eukaryota</taxon>
        <taxon>Fungi</taxon>
        <taxon>Dikarya</taxon>
        <taxon>Basidiomycota</taxon>
        <taxon>Agaricomycotina</taxon>
        <taxon>Agaricomycetes</taxon>
        <taxon>Russulales</taxon>
        <taxon>Bondarzewiaceae</taxon>
        <taxon>Bondarzewia</taxon>
    </lineage>
</organism>
<dbReference type="AlphaFoldDB" id="A0A4S4LRU3"/>
<evidence type="ECO:0000313" key="2">
    <source>
        <dbReference type="Proteomes" id="UP000310158"/>
    </source>
</evidence>
<reference evidence="1 2" key="1">
    <citation type="submission" date="2019-02" db="EMBL/GenBank/DDBJ databases">
        <title>Genome sequencing of the rare red list fungi Bondarzewia mesenterica.</title>
        <authorList>
            <person name="Buettner E."/>
            <person name="Kellner H."/>
        </authorList>
    </citation>
    <scope>NUCLEOTIDE SEQUENCE [LARGE SCALE GENOMIC DNA]</scope>
    <source>
        <strain evidence="1 2">DSM 108281</strain>
    </source>
</reference>
<gene>
    <name evidence="1" type="ORF">EW146_g7294</name>
</gene>
<comment type="caution">
    <text evidence="1">The sequence shown here is derived from an EMBL/GenBank/DDBJ whole genome shotgun (WGS) entry which is preliminary data.</text>
</comment>
<name>A0A4S4LRU3_9AGAM</name>
<sequence length="146" mass="16312">MTAVFARFILRAEPPKGAPSRGLSNGQSISSLSLPPLSLSGGYRKVQKRTVAQLIELLSTIEVHEILSLLGPFFLELDGKCFSHRSSQIKSTLVFMTRRVPITYRMARKYFGDAFVLLFGKTMIRLWPTLLSHLREPIPVVVAIAL</sequence>